<dbReference type="Proteomes" id="UP000765509">
    <property type="component" value="Unassembled WGS sequence"/>
</dbReference>
<comment type="caution">
    <text evidence="1">The sequence shown here is derived from an EMBL/GenBank/DDBJ whole genome shotgun (WGS) entry which is preliminary data.</text>
</comment>
<keyword evidence="2" id="KW-1185">Reference proteome</keyword>
<protein>
    <submittedName>
        <fullName evidence="1">Uncharacterized protein</fullName>
    </submittedName>
</protein>
<gene>
    <name evidence="1" type="ORF">O181_043594</name>
</gene>
<accession>A0A9Q3DIL7</accession>
<evidence type="ECO:0000313" key="1">
    <source>
        <dbReference type="EMBL" id="MBW0503879.1"/>
    </source>
</evidence>
<evidence type="ECO:0000313" key="2">
    <source>
        <dbReference type="Proteomes" id="UP000765509"/>
    </source>
</evidence>
<proteinExistence type="predicted"/>
<name>A0A9Q3DIL7_9BASI</name>
<dbReference type="AlphaFoldDB" id="A0A9Q3DIL7"/>
<reference evidence="1" key="1">
    <citation type="submission" date="2021-03" db="EMBL/GenBank/DDBJ databases">
        <title>Draft genome sequence of rust myrtle Austropuccinia psidii MF-1, a brazilian biotype.</title>
        <authorList>
            <person name="Quecine M.C."/>
            <person name="Pachon D.M.R."/>
            <person name="Bonatelli M.L."/>
            <person name="Correr F.H."/>
            <person name="Franceschini L.M."/>
            <person name="Leite T.F."/>
            <person name="Margarido G.R.A."/>
            <person name="Almeida C.A."/>
            <person name="Ferrarezi J.A."/>
            <person name="Labate C.A."/>
        </authorList>
    </citation>
    <scope>NUCLEOTIDE SEQUENCE</scope>
    <source>
        <strain evidence="1">MF-1</strain>
    </source>
</reference>
<sequence>MPPMPPSPLLPPAAYHPYADVVTSQSASDSALTPAKSSMSLTILKLTSCPPKMSLTPPSHTLLTILMLLKCPQDLTSMPPPIYTLTTPYTSAHPPYLLCHLQSLRSPGTLKISLQHRPSSPCSPLLMPPLHHLPSLFFHIRSIGYGGLLEYTMNAITEIC</sequence>
<organism evidence="1 2">
    <name type="scientific">Austropuccinia psidii MF-1</name>
    <dbReference type="NCBI Taxonomy" id="1389203"/>
    <lineage>
        <taxon>Eukaryota</taxon>
        <taxon>Fungi</taxon>
        <taxon>Dikarya</taxon>
        <taxon>Basidiomycota</taxon>
        <taxon>Pucciniomycotina</taxon>
        <taxon>Pucciniomycetes</taxon>
        <taxon>Pucciniales</taxon>
        <taxon>Sphaerophragmiaceae</taxon>
        <taxon>Austropuccinia</taxon>
    </lineage>
</organism>
<dbReference type="EMBL" id="AVOT02017615">
    <property type="protein sequence ID" value="MBW0503879.1"/>
    <property type="molecule type" value="Genomic_DNA"/>
</dbReference>